<feature type="transmembrane region" description="Helical" evidence="1">
    <location>
        <begin position="110"/>
        <end position="136"/>
    </location>
</feature>
<sequence length="224" mass="25761">MKLVLRHKRTKNVLYSSILFLLYGLMFYPNHMYKENDAMLMFIAIFVTGIGMILFGQWIINWDGSYFDFLMTRDIDTQSYIKANYFLLLSLSIISFILTTPYFLFGPNILINHIVAFLYNVGVNIHVYLFGATFNTKRLELTKGSAMNMQGVSYKNFIVMIPLLVIPMGLIGIFSLFAAKNIALIILAVLGLAGIVFRKQLLEITGKQFLRRKYALCEGFRKKD</sequence>
<dbReference type="AlphaFoldDB" id="A0A644XXS9"/>
<dbReference type="EMBL" id="VSSQ01003506">
    <property type="protein sequence ID" value="MPM21030.1"/>
    <property type="molecule type" value="Genomic_DNA"/>
</dbReference>
<organism evidence="2">
    <name type="scientific">bioreactor metagenome</name>
    <dbReference type="NCBI Taxonomy" id="1076179"/>
    <lineage>
        <taxon>unclassified sequences</taxon>
        <taxon>metagenomes</taxon>
        <taxon>ecological metagenomes</taxon>
    </lineage>
</organism>
<feature type="transmembrane region" description="Helical" evidence="1">
    <location>
        <begin position="40"/>
        <end position="62"/>
    </location>
</feature>
<feature type="transmembrane region" description="Helical" evidence="1">
    <location>
        <begin position="12"/>
        <end position="28"/>
    </location>
</feature>
<feature type="transmembrane region" description="Helical" evidence="1">
    <location>
        <begin position="83"/>
        <end position="104"/>
    </location>
</feature>
<dbReference type="Pfam" id="PF18940">
    <property type="entry name" value="DUF5687"/>
    <property type="match status" value="1"/>
</dbReference>
<feature type="transmembrane region" description="Helical" evidence="1">
    <location>
        <begin position="182"/>
        <end position="202"/>
    </location>
</feature>
<accession>A0A644XXS9</accession>
<comment type="caution">
    <text evidence="2">The sequence shown here is derived from an EMBL/GenBank/DDBJ whole genome shotgun (WGS) entry which is preliminary data.</text>
</comment>
<evidence type="ECO:0000313" key="2">
    <source>
        <dbReference type="EMBL" id="MPM21030.1"/>
    </source>
</evidence>
<proteinExistence type="predicted"/>
<evidence type="ECO:0000256" key="1">
    <source>
        <dbReference type="SAM" id="Phobius"/>
    </source>
</evidence>
<protein>
    <submittedName>
        <fullName evidence="2">Uncharacterized protein</fullName>
    </submittedName>
</protein>
<name>A0A644XXS9_9ZZZZ</name>
<keyword evidence="1" id="KW-1133">Transmembrane helix</keyword>
<reference evidence="2" key="1">
    <citation type="submission" date="2019-08" db="EMBL/GenBank/DDBJ databases">
        <authorList>
            <person name="Kucharzyk K."/>
            <person name="Murdoch R.W."/>
            <person name="Higgins S."/>
            <person name="Loffler F."/>
        </authorList>
    </citation>
    <scope>NUCLEOTIDE SEQUENCE</scope>
</reference>
<feature type="transmembrane region" description="Helical" evidence="1">
    <location>
        <begin position="157"/>
        <end position="176"/>
    </location>
</feature>
<dbReference type="InterPro" id="IPR043742">
    <property type="entry name" value="DUF5687"/>
</dbReference>
<keyword evidence="1" id="KW-0812">Transmembrane</keyword>
<keyword evidence="1" id="KW-0472">Membrane</keyword>
<gene>
    <name evidence="2" type="ORF">SDC9_67469</name>
</gene>